<feature type="compositionally biased region" description="Basic and acidic residues" evidence="1">
    <location>
        <begin position="30"/>
        <end position="51"/>
    </location>
</feature>
<evidence type="ECO:0000256" key="2">
    <source>
        <dbReference type="SAM" id="Phobius"/>
    </source>
</evidence>
<dbReference type="EMBL" id="CAAE01005352">
    <property type="protein sequence ID" value="CAF88696.1"/>
    <property type="molecule type" value="Genomic_DNA"/>
</dbReference>
<keyword evidence="2" id="KW-1133">Transmembrane helix</keyword>
<sequence>EALGPAVEGPRPEDQPSSGAPVGVRRREHVPREPSHAPHPRVAEEQPEEQRGGASRQPSPAPPQPTGPQSHAGSALLIVGLTLALATLVFRRIYLAQDYKLDYDL</sequence>
<reference evidence="3" key="2">
    <citation type="submission" date="2004-02" db="EMBL/GenBank/DDBJ databases">
        <authorList>
            <consortium name="Genoscope"/>
            <consortium name="Whitehead Institute Centre for Genome Research"/>
        </authorList>
    </citation>
    <scope>NUCLEOTIDE SEQUENCE</scope>
</reference>
<dbReference type="KEGG" id="tng:GSTEN00002230G001"/>
<reference evidence="3" key="1">
    <citation type="journal article" date="2004" name="Nature">
        <title>Genome duplication in the teleost fish Tetraodon nigroviridis reveals the early vertebrate proto-karyotype.</title>
        <authorList>
            <person name="Jaillon O."/>
            <person name="Aury J.-M."/>
            <person name="Brunet F."/>
            <person name="Petit J.-L."/>
            <person name="Stange-Thomann N."/>
            <person name="Mauceli E."/>
            <person name="Bouneau L."/>
            <person name="Fischer C."/>
            <person name="Ozouf-Costaz C."/>
            <person name="Bernot A."/>
            <person name="Nicaud S."/>
            <person name="Jaffe D."/>
            <person name="Fisher S."/>
            <person name="Lutfalla G."/>
            <person name="Dossat C."/>
            <person name="Segurens B."/>
            <person name="Dasilva C."/>
            <person name="Salanoubat M."/>
            <person name="Levy M."/>
            <person name="Boudet N."/>
            <person name="Castellano S."/>
            <person name="Anthouard V."/>
            <person name="Jubin C."/>
            <person name="Castelli V."/>
            <person name="Katinka M."/>
            <person name="Vacherie B."/>
            <person name="Biemont C."/>
            <person name="Skalli Z."/>
            <person name="Cattolico L."/>
            <person name="Poulain J."/>
            <person name="De Berardinis V."/>
            <person name="Cruaud C."/>
            <person name="Duprat S."/>
            <person name="Brottier P."/>
            <person name="Coutanceau J.-P."/>
            <person name="Gouzy J."/>
            <person name="Parra G."/>
            <person name="Lardier G."/>
            <person name="Chapple C."/>
            <person name="McKernan K.J."/>
            <person name="McEwan P."/>
            <person name="Bosak S."/>
            <person name="Kellis M."/>
            <person name="Volff J.-N."/>
            <person name="Guigo R."/>
            <person name="Zody M.C."/>
            <person name="Mesirov J."/>
            <person name="Lindblad-Toh K."/>
            <person name="Birren B."/>
            <person name="Nusbaum C."/>
            <person name="Kahn D."/>
            <person name="Robinson-Rechavi M."/>
            <person name="Laudet V."/>
            <person name="Schachter V."/>
            <person name="Quetier F."/>
            <person name="Saurin W."/>
            <person name="Scarpelli C."/>
            <person name="Wincker P."/>
            <person name="Lander E.S."/>
            <person name="Weissenbach J."/>
            <person name="Roest Crollius H."/>
        </authorList>
    </citation>
    <scope>NUCLEOTIDE SEQUENCE [LARGE SCALE GENOMIC DNA]</scope>
</reference>
<evidence type="ECO:0000313" key="3">
    <source>
        <dbReference type="EMBL" id="CAF88696.1"/>
    </source>
</evidence>
<keyword evidence="2" id="KW-0812">Transmembrane</keyword>
<feature type="transmembrane region" description="Helical" evidence="2">
    <location>
        <begin position="72"/>
        <end position="90"/>
    </location>
</feature>
<feature type="region of interest" description="Disordered" evidence="1">
    <location>
        <begin position="1"/>
        <end position="72"/>
    </location>
</feature>
<proteinExistence type="predicted"/>
<accession>Q4TEI6</accession>
<organism evidence="3">
    <name type="scientific">Tetraodon nigroviridis</name>
    <name type="common">Spotted green pufferfish</name>
    <name type="synonym">Chelonodon nigroviridis</name>
    <dbReference type="NCBI Taxonomy" id="99883"/>
    <lineage>
        <taxon>Eukaryota</taxon>
        <taxon>Metazoa</taxon>
        <taxon>Chordata</taxon>
        <taxon>Craniata</taxon>
        <taxon>Vertebrata</taxon>
        <taxon>Euteleostomi</taxon>
        <taxon>Actinopterygii</taxon>
        <taxon>Neopterygii</taxon>
        <taxon>Teleostei</taxon>
        <taxon>Neoteleostei</taxon>
        <taxon>Acanthomorphata</taxon>
        <taxon>Eupercaria</taxon>
        <taxon>Tetraodontiformes</taxon>
        <taxon>Tetradontoidea</taxon>
        <taxon>Tetraodontidae</taxon>
        <taxon>Tetraodon</taxon>
    </lineage>
</organism>
<dbReference type="AlphaFoldDB" id="Q4TEI6"/>
<name>Q4TEI6_TETNG</name>
<protein>
    <submittedName>
        <fullName evidence="3">Chromosome undetermined SCAF5352, whole genome shotgun sequence</fullName>
    </submittedName>
</protein>
<feature type="non-terminal residue" evidence="3">
    <location>
        <position position="105"/>
    </location>
</feature>
<evidence type="ECO:0000256" key="1">
    <source>
        <dbReference type="SAM" id="MobiDB-lite"/>
    </source>
</evidence>
<feature type="non-terminal residue" evidence="3">
    <location>
        <position position="1"/>
    </location>
</feature>
<gene>
    <name evidence="3" type="ORF">GSTENG00002230001</name>
</gene>
<keyword evidence="2" id="KW-0472">Membrane</keyword>